<dbReference type="OrthoDB" id="9794530at2"/>
<dbReference type="SUPFAM" id="SSF63848">
    <property type="entry name" value="Cell-division inhibitor MinC, C-terminal domain"/>
    <property type="match status" value="1"/>
</dbReference>
<dbReference type="Pfam" id="PF03775">
    <property type="entry name" value="MinC_C"/>
    <property type="match status" value="1"/>
</dbReference>
<evidence type="ECO:0000256" key="5">
    <source>
        <dbReference type="ARBA" id="ARBA00025606"/>
    </source>
</evidence>
<dbReference type="InterPro" id="IPR013033">
    <property type="entry name" value="MinC"/>
</dbReference>
<dbReference type="Proteomes" id="UP000295341">
    <property type="component" value="Unassembled WGS sequence"/>
</dbReference>
<feature type="domain" description="Septum formation inhibitor MinC C-terminal" evidence="8">
    <location>
        <begin position="134"/>
        <end position="234"/>
    </location>
</feature>
<gene>
    <name evidence="6" type="primary">minC</name>
    <name evidence="9" type="ORF">DFR24_4489</name>
</gene>
<evidence type="ECO:0000256" key="2">
    <source>
        <dbReference type="ARBA" id="ARBA00022618"/>
    </source>
</evidence>
<evidence type="ECO:0000313" key="10">
    <source>
        <dbReference type="Proteomes" id="UP000295341"/>
    </source>
</evidence>
<comment type="function">
    <text evidence="5 6">Cell division inhibitor that blocks the formation of polar Z ring septums. Rapidly oscillates between the poles of the cell to destabilize FtsZ filaments that have formed before they mature into polar Z rings. Prevents FtsZ polymerization.</text>
</comment>
<protein>
    <recommendedName>
        <fullName evidence="6">Probable septum site-determining protein MinC</fullName>
    </recommendedName>
</protein>
<comment type="similarity">
    <text evidence="1 6">Belongs to the MinC family.</text>
</comment>
<dbReference type="InterPro" id="IPR036145">
    <property type="entry name" value="MinC_C_sf"/>
</dbReference>
<proteinExistence type="inferred from homology"/>
<dbReference type="PANTHER" id="PTHR34108">
    <property type="entry name" value="SEPTUM SITE-DETERMINING PROTEIN MINC"/>
    <property type="match status" value="1"/>
</dbReference>
<organism evidence="9 10">
    <name type="scientific">Panacagrimonas perspica</name>
    <dbReference type="NCBI Taxonomy" id="381431"/>
    <lineage>
        <taxon>Bacteria</taxon>
        <taxon>Pseudomonadati</taxon>
        <taxon>Pseudomonadota</taxon>
        <taxon>Gammaproteobacteria</taxon>
        <taxon>Nevskiales</taxon>
        <taxon>Nevskiaceae</taxon>
        <taxon>Panacagrimonas</taxon>
    </lineage>
</organism>
<keyword evidence="3 6" id="KW-0717">Septation</keyword>
<reference evidence="9 10" key="1">
    <citation type="submission" date="2019-03" db="EMBL/GenBank/DDBJ databases">
        <title>Genomic Encyclopedia of Type Strains, Phase IV (KMG-IV): sequencing the most valuable type-strain genomes for metagenomic binning, comparative biology and taxonomic classification.</title>
        <authorList>
            <person name="Goeker M."/>
        </authorList>
    </citation>
    <scope>NUCLEOTIDE SEQUENCE [LARGE SCALE GENOMIC DNA]</scope>
    <source>
        <strain evidence="9 10">DSM 26377</strain>
    </source>
</reference>
<feature type="compositionally biased region" description="Low complexity" evidence="7">
    <location>
        <begin position="110"/>
        <end position="126"/>
    </location>
</feature>
<evidence type="ECO:0000256" key="6">
    <source>
        <dbReference type="HAMAP-Rule" id="MF_00267"/>
    </source>
</evidence>
<dbReference type="InterPro" id="IPR005526">
    <property type="entry name" value="Septum_form_inhib_MinC_C"/>
</dbReference>
<evidence type="ECO:0000256" key="4">
    <source>
        <dbReference type="ARBA" id="ARBA00023306"/>
    </source>
</evidence>
<feature type="region of interest" description="Disordered" evidence="7">
    <location>
        <begin position="110"/>
        <end position="129"/>
    </location>
</feature>
<keyword evidence="4 6" id="KW-0131">Cell cycle</keyword>
<dbReference type="PANTHER" id="PTHR34108:SF1">
    <property type="entry name" value="SEPTUM SITE-DETERMINING PROTEIN MINC"/>
    <property type="match status" value="1"/>
</dbReference>
<dbReference type="AlphaFoldDB" id="A0A4S3K8P1"/>
<dbReference type="EMBL" id="SOBT01000012">
    <property type="protein sequence ID" value="TDU24224.1"/>
    <property type="molecule type" value="Genomic_DNA"/>
</dbReference>
<name>A0A4S3K8P1_9GAMM</name>
<evidence type="ECO:0000256" key="3">
    <source>
        <dbReference type="ARBA" id="ARBA00023210"/>
    </source>
</evidence>
<keyword evidence="10" id="KW-1185">Reference proteome</keyword>
<dbReference type="InterPro" id="IPR016098">
    <property type="entry name" value="CAP/MinC_C"/>
</dbReference>
<evidence type="ECO:0000259" key="8">
    <source>
        <dbReference type="Pfam" id="PF03775"/>
    </source>
</evidence>
<dbReference type="Gene3D" id="2.160.20.70">
    <property type="match status" value="1"/>
</dbReference>
<evidence type="ECO:0000256" key="7">
    <source>
        <dbReference type="SAM" id="MobiDB-lite"/>
    </source>
</evidence>
<accession>A0A4S3K8P1</accession>
<comment type="subunit">
    <text evidence="6">Interacts with MinD and FtsZ.</text>
</comment>
<keyword evidence="2 6" id="KW-0132">Cell division</keyword>
<dbReference type="NCBIfam" id="TIGR01222">
    <property type="entry name" value="minC"/>
    <property type="match status" value="1"/>
</dbReference>
<sequence>MTKSRPALEFKGRMLSITRVRILDENPTAIEAQLKTFTRSLGEAAEGLPLLLDAESPVGLKPILAAMRAVGVQPIAVVEGPLSEAARECGLAILTRDMISDGAPRASAPVESVRAAPAPAATPVAPAERRPARVVTEPIRSGQQIYAEASDLIVMTTVSPGAEVIADGCVHVYGPLRGRAIAGARGDVHARVFCRRMEAELMAVAGIYAVADQMKGALRGVAVQAYLKHGVLTIDKLDW</sequence>
<dbReference type="GO" id="GO:0000917">
    <property type="term" value="P:division septum assembly"/>
    <property type="evidence" value="ECO:0007669"/>
    <property type="project" value="UniProtKB-KW"/>
</dbReference>
<dbReference type="GO" id="GO:0000902">
    <property type="term" value="P:cell morphogenesis"/>
    <property type="evidence" value="ECO:0007669"/>
    <property type="project" value="InterPro"/>
</dbReference>
<evidence type="ECO:0000313" key="9">
    <source>
        <dbReference type="EMBL" id="TDU24224.1"/>
    </source>
</evidence>
<comment type="caution">
    <text evidence="9">The sequence shown here is derived from an EMBL/GenBank/DDBJ whole genome shotgun (WGS) entry which is preliminary data.</text>
</comment>
<evidence type="ECO:0000256" key="1">
    <source>
        <dbReference type="ARBA" id="ARBA00006291"/>
    </source>
</evidence>
<dbReference type="GO" id="GO:1901891">
    <property type="term" value="P:regulation of cell septum assembly"/>
    <property type="evidence" value="ECO:0007669"/>
    <property type="project" value="InterPro"/>
</dbReference>
<dbReference type="HAMAP" id="MF_00267">
    <property type="entry name" value="MinC"/>
    <property type="match status" value="1"/>
</dbReference>
<dbReference type="Gene3D" id="3.30.70.260">
    <property type="match status" value="1"/>
</dbReference>
<dbReference type="RefSeq" id="WP_133883643.1">
    <property type="nucleotide sequence ID" value="NZ_MWIN01000003.1"/>
</dbReference>